<feature type="domain" description="GGDEF" evidence="10">
    <location>
        <begin position="551"/>
        <end position="689"/>
    </location>
</feature>
<dbReference type="InterPro" id="IPR001610">
    <property type="entry name" value="PAC"/>
</dbReference>
<keyword evidence="2" id="KW-1003">Cell membrane</keyword>
<dbReference type="InterPro" id="IPR052155">
    <property type="entry name" value="Biofilm_reg_signaling"/>
</dbReference>
<dbReference type="CDD" id="cd00130">
    <property type="entry name" value="PAS"/>
    <property type="match status" value="1"/>
</dbReference>
<dbReference type="Gene3D" id="3.30.450.20">
    <property type="entry name" value="PAS domain"/>
    <property type="match status" value="3"/>
</dbReference>
<dbReference type="SUPFAM" id="SSF141868">
    <property type="entry name" value="EAL domain-like"/>
    <property type="match status" value="1"/>
</dbReference>
<dbReference type="SMART" id="SM00052">
    <property type="entry name" value="EAL"/>
    <property type="match status" value="1"/>
</dbReference>
<dbReference type="SMART" id="SM00086">
    <property type="entry name" value="PAC"/>
    <property type="match status" value="1"/>
</dbReference>
<protein>
    <submittedName>
        <fullName evidence="11">EAL domain-containing protein</fullName>
    </submittedName>
</protein>
<gene>
    <name evidence="11" type="ORF">ACFO6X_05935</name>
</gene>
<sequence length="956" mass="107443">MHLSVNETTMPRLHLIGTLSLLLVVTLMMAGFFSWQSVQDHRASLDRIAKVIHEQQQARLTSEMRSAVDYLEFVRQRTESVLRQSAVEQVDTAMQMVEAIHAQESKHRPAAEVQQLIRETLRPARFFEGRGYFFIDDLEGRFILLPTAPQYEGKGGIDNRDDTGHYIMRGLIEAARKPRGEGFSRYRWYRPDAPQTMAEKIAYVRLFEPYQWLIGTGDYLYEWEDRQKKEAMQRLRAFRFGASGSIGLLDRDGRSLISPNNPALEGLHPHQMATNERKALEKLWATAQAGGGIVEYDWPRKRANGQELGRKTALVSTYAPWGWVLVTSMFNDELESALHAEIYAHEAGNGEHYLRLAIVLLGVTALGIMGSFVFSHWSKKLFSRYHHELEQAHADLRIAAIAFESQEGIFVTNAQGVILRVNHSFTDITGYSAEEAIGQTPSLLKSGRHEAAFYQQMQQTVTTTGCWYGEIWNRRKDGTVFPEWLTITAVKTDQGEVTHYVSTLTDITQRKAAEEEIRYLAYYDALTKLPNRRLLLDRLQQALLTSRRTSRQGALMFIDLDHFKLINDTQGHDKGDILLQEVAQRLLKTVRAGDTVARLGGDEFVVLLEELSPQIDEAASQADAIAQKILATVNQTYTLDGNEIKSSCSIGVVLFTDTKASAEDLMKHADLAMYQAKESGRHAARFFDPEMHAAVIKRVALEKDLRTGLQQSQLFLLYQAQVNNHGHIVGAEALVRWQHPQHGMVSPAEFIPLAEDSGLILPLGQWVLQAACKQLACWAQEPMYAHLTLAVNVSGRQLRQPDFVQQVLKTLENTGAPAKQLKLELTESLLLDNPQDAITKMVALKAHGVGFSLDDFGTGYSSLAYLRRLPLSQLKIDSSFVRDLVSEPRAVAIVRTIVTLADSLGLQVIAEGVETQEQRDSLARNGCHAYQGYLFSRPGTVEELYLCAPDTSAHIM</sequence>
<evidence type="ECO:0000313" key="12">
    <source>
        <dbReference type="Proteomes" id="UP001596001"/>
    </source>
</evidence>
<proteinExistence type="predicted"/>
<dbReference type="SUPFAM" id="SSF55785">
    <property type="entry name" value="PYP-like sensor domain (PAS domain)"/>
    <property type="match status" value="1"/>
</dbReference>
<dbReference type="InterPro" id="IPR033480">
    <property type="entry name" value="sCache_2"/>
</dbReference>
<dbReference type="Pfam" id="PF00563">
    <property type="entry name" value="EAL"/>
    <property type="match status" value="1"/>
</dbReference>
<dbReference type="SUPFAM" id="SSF55073">
    <property type="entry name" value="Nucleotide cyclase"/>
    <property type="match status" value="1"/>
</dbReference>
<dbReference type="PANTHER" id="PTHR44757:SF2">
    <property type="entry name" value="BIOFILM ARCHITECTURE MAINTENANCE PROTEIN MBAA"/>
    <property type="match status" value="1"/>
</dbReference>
<dbReference type="PROSITE" id="PS50113">
    <property type="entry name" value="PAC"/>
    <property type="match status" value="1"/>
</dbReference>
<dbReference type="InterPro" id="IPR043128">
    <property type="entry name" value="Rev_trsase/Diguanyl_cyclase"/>
</dbReference>
<dbReference type="InterPro" id="IPR001633">
    <property type="entry name" value="EAL_dom"/>
</dbReference>
<dbReference type="Pfam" id="PF00990">
    <property type="entry name" value="GGDEF"/>
    <property type="match status" value="1"/>
</dbReference>
<dbReference type="NCBIfam" id="TIGR00254">
    <property type="entry name" value="GGDEF"/>
    <property type="match status" value="1"/>
</dbReference>
<dbReference type="InterPro" id="IPR000700">
    <property type="entry name" value="PAS-assoc_C"/>
</dbReference>
<feature type="domain" description="PAC" evidence="8">
    <location>
        <begin position="467"/>
        <end position="519"/>
    </location>
</feature>
<dbReference type="RefSeq" id="WP_382431035.1">
    <property type="nucleotide sequence ID" value="NZ_JBHSHJ010000003.1"/>
</dbReference>
<comment type="subcellular location">
    <subcellularLocation>
        <location evidence="1">Cell membrane</location>
        <topology evidence="1">Multi-pass membrane protein</topology>
    </subcellularLocation>
</comment>
<dbReference type="PROSITE" id="PS50883">
    <property type="entry name" value="EAL"/>
    <property type="match status" value="1"/>
</dbReference>
<dbReference type="InterPro" id="IPR029787">
    <property type="entry name" value="Nucleotide_cyclase"/>
</dbReference>
<dbReference type="Pfam" id="PF08269">
    <property type="entry name" value="dCache_2"/>
    <property type="match status" value="1"/>
</dbReference>
<dbReference type="Proteomes" id="UP001596001">
    <property type="component" value="Unassembled WGS sequence"/>
</dbReference>
<dbReference type="InterPro" id="IPR004010">
    <property type="entry name" value="Double_Cache_2"/>
</dbReference>
<feature type="domain" description="EAL" evidence="9">
    <location>
        <begin position="698"/>
        <end position="952"/>
    </location>
</feature>
<dbReference type="InterPro" id="IPR000014">
    <property type="entry name" value="PAS"/>
</dbReference>
<evidence type="ECO:0000256" key="1">
    <source>
        <dbReference type="ARBA" id="ARBA00004651"/>
    </source>
</evidence>
<keyword evidence="4 6" id="KW-1133">Transmembrane helix</keyword>
<evidence type="ECO:0000313" key="11">
    <source>
        <dbReference type="EMBL" id="MFC4788525.1"/>
    </source>
</evidence>
<accession>A0ABV9QFN3</accession>
<feature type="domain" description="PAS" evidence="7">
    <location>
        <begin position="394"/>
        <end position="440"/>
    </location>
</feature>
<evidence type="ECO:0000256" key="3">
    <source>
        <dbReference type="ARBA" id="ARBA00022692"/>
    </source>
</evidence>
<dbReference type="PROSITE" id="PS50112">
    <property type="entry name" value="PAS"/>
    <property type="match status" value="1"/>
</dbReference>
<dbReference type="Gene3D" id="3.20.20.450">
    <property type="entry name" value="EAL domain"/>
    <property type="match status" value="1"/>
</dbReference>
<evidence type="ECO:0000259" key="8">
    <source>
        <dbReference type="PROSITE" id="PS50113"/>
    </source>
</evidence>
<comment type="caution">
    <text evidence="11">The sequence shown here is derived from an EMBL/GenBank/DDBJ whole genome shotgun (WGS) entry which is preliminary data.</text>
</comment>
<dbReference type="InterPro" id="IPR035919">
    <property type="entry name" value="EAL_sf"/>
</dbReference>
<evidence type="ECO:0000256" key="5">
    <source>
        <dbReference type="ARBA" id="ARBA00023136"/>
    </source>
</evidence>
<evidence type="ECO:0000256" key="6">
    <source>
        <dbReference type="SAM" id="Phobius"/>
    </source>
</evidence>
<dbReference type="NCBIfam" id="TIGR00229">
    <property type="entry name" value="sensory_box"/>
    <property type="match status" value="1"/>
</dbReference>
<evidence type="ECO:0000259" key="9">
    <source>
        <dbReference type="PROSITE" id="PS50883"/>
    </source>
</evidence>
<dbReference type="CDD" id="cd01948">
    <property type="entry name" value="EAL"/>
    <property type="match status" value="1"/>
</dbReference>
<reference evidence="12" key="1">
    <citation type="journal article" date="2019" name="Int. J. Syst. Evol. Microbiol.">
        <title>The Global Catalogue of Microorganisms (GCM) 10K type strain sequencing project: providing services to taxonomists for standard genome sequencing and annotation.</title>
        <authorList>
            <consortium name="The Broad Institute Genomics Platform"/>
            <consortium name="The Broad Institute Genome Sequencing Center for Infectious Disease"/>
            <person name="Wu L."/>
            <person name="Ma J."/>
        </authorList>
    </citation>
    <scope>NUCLEOTIDE SEQUENCE [LARGE SCALE GENOMIC DNA]</scope>
    <source>
        <strain evidence="12">CCUG 49452</strain>
    </source>
</reference>
<evidence type="ECO:0000256" key="4">
    <source>
        <dbReference type="ARBA" id="ARBA00022989"/>
    </source>
</evidence>
<dbReference type="Gene3D" id="3.30.70.270">
    <property type="match status" value="1"/>
</dbReference>
<dbReference type="Pfam" id="PF13426">
    <property type="entry name" value="PAS_9"/>
    <property type="match status" value="1"/>
</dbReference>
<keyword evidence="3 6" id="KW-0812">Transmembrane</keyword>
<evidence type="ECO:0000259" key="10">
    <source>
        <dbReference type="PROSITE" id="PS50887"/>
    </source>
</evidence>
<dbReference type="EMBL" id="JBHSHJ010000003">
    <property type="protein sequence ID" value="MFC4788525.1"/>
    <property type="molecule type" value="Genomic_DNA"/>
</dbReference>
<dbReference type="SMART" id="SM00267">
    <property type="entry name" value="GGDEF"/>
    <property type="match status" value="1"/>
</dbReference>
<dbReference type="PANTHER" id="PTHR44757">
    <property type="entry name" value="DIGUANYLATE CYCLASE DGCP"/>
    <property type="match status" value="1"/>
</dbReference>
<dbReference type="InterPro" id="IPR000160">
    <property type="entry name" value="GGDEF_dom"/>
</dbReference>
<dbReference type="InterPro" id="IPR035965">
    <property type="entry name" value="PAS-like_dom_sf"/>
</dbReference>
<evidence type="ECO:0000259" key="7">
    <source>
        <dbReference type="PROSITE" id="PS50112"/>
    </source>
</evidence>
<name>A0ABV9QFN3_9BURK</name>
<dbReference type="PROSITE" id="PS50887">
    <property type="entry name" value="GGDEF"/>
    <property type="match status" value="1"/>
</dbReference>
<dbReference type="CDD" id="cd18774">
    <property type="entry name" value="PDC2_HK_sensor"/>
    <property type="match status" value="1"/>
</dbReference>
<keyword evidence="5 6" id="KW-0472">Membrane</keyword>
<dbReference type="SMART" id="SM00091">
    <property type="entry name" value="PAS"/>
    <property type="match status" value="1"/>
</dbReference>
<feature type="transmembrane region" description="Helical" evidence="6">
    <location>
        <begin position="12"/>
        <end position="35"/>
    </location>
</feature>
<evidence type="ECO:0000256" key="2">
    <source>
        <dbReference type="ARBA" id="ARBA00022475"/>
    </source>
</evidence>
<dbReference type="CDD" id="cd01949">
    <property type="entry name" value="GGDEF"/>
    <property type="match status" value="1"/>
</dbReference>
<dbReference type="SMART" id="SM01049">
    <property type="entry name" value="Cache_2"/>
    <property type="match status" value="2"/>
</dbReference>
<keyword evidence="12" id="KW-1185">Reference proteome</keyword>
<organism evidence="11 12">
    <name type="scientific">Giesbergeria sinuosa</name>
    <dbReference type="NCBI Taxonomy" id="80883"/>
    <lineage>
        <taxon>Bacteria</taxon>
        <taxon>Pseudomonadati</taxon>
        <taxon>Pseudomonadota</taxon>
        <taxon>Betaproteobacteria</taxon>
        <taxon>Burkholderiales</taxon>
        <taxon>Comamonadaceae</taxon>
        <taxon>Giesbergeria</taxon>
    </lineage>
</organism>